<dbReference type="EMBL" id="BMHH01000018">
    <property type="protein sequence ID" value="GGB04695.1"/>
    <property type="molecule type" value="Genomic_DNA"/>
</dbReference>
<dbReference type="AlphaFoldDB" id="A0A916SMG8"/>
<dbReference type="Proteomes" id="UP000646478">
    <property type="component" value="Unassembled WGS sequence"/>
</dbReference>
<dbReference type="SUPFAM" id="SSF100895">
    <property type="entry name" value="Kazal-type serine protease inhibitors"/>
    <property type="match status" value="2"/>
</dbReference>
<dbReference type="InterPro" id="IPR053265">
    <property type="entry name" value="Serpin"/>
</dbReference>
<evidence type="ECO:0000259" key="2">
    <source>
        <dbReference type="Pfam" id="PF07648"/>
    </source>
</evidence>
<gene>
    <name evidence="3" type="ORF">GCM10011491_35980</name>
</gene>
<dbReference type="InterPro" id="IPR002350">
    <property type="entry name" value="Kazal_dom"/>
</dbReference>
<comment type="caution">
    <text evidence="3">The sequence shown here is derived from an EMBL/GenBank/DDBJ whole genome shotgun (WGS) entry which is preliminary data.</text>
</comment>
<dbReference type="PROSITE" id="PS51257">
    <property type="entry name" value="PROKAR_LIPOPROTEIN"/>
    <property type="match status" value="1"/>
</dbReference>
<dbReference type="CDD" id="cd00104">
    <property type="entry name" value="KAZAL_FS"/>
    <property type="match status" value="1"/>
</dbReference>
<dbReference type="RefSeq" id="WP_188825581.1">
    <property type="nucleotide sequence ID" value="NZ_BMHH01000018.1"/>
</dbReference>
<evidence type="ECO:0000313" key="4">
    <source>
        <dbReference type="Proteomes" id="UP000646478"/>
    </source>
</evidence>
<dbReference type="InterPro" id="IPR036058">
    <property type="entry name" value="Kazal_dom_sf"/>
</dbReference>
<keyword evidence="4" id="KW-1185">Reference proteome</keyword>
<accession>A0A916SMG8</accession>
<dbReference type="Gene3D" id="3.30.60.30">
    <property type="match status" value="2"/>
</dbReference>
<feature type="domain" description="Kazal-like" evidence="2">
    <location>
        <begin position="112"/>
        <end position="138"/>
    </location>
</feature>
<dbReference type="PANTHER" id="PTHR21131">
    <property type="entry name" value="SERINE-TYPE ENDOPEPTIDASE INHIBITOR"/>
    <property type="match status" value="1"/>
</dbReference>
<proteinExistence type="predicted"/>
<protein>
    <recommendedName>
        <fullName evidence="2">Kazal-like domain-containing protein</fullName>
    </recommendedName>
</protein>
<sequence length="151" mass="16076">MTIFSMKMPGLSVLALFLLAGCAVAEDGGRPGPRPGGPVMCPMIYAPVCGERGGVRQTFGNACQAGAKGFRVVRKGECGARRPSSGIPKWPAIAGPGPVLPPQLRRPARPQMCTDEYAPVCARRGRSVKTFPNACYAKRDGYRVVRRGACR</sequence>
<keyword evidence="1" id="KW-0732">Signal</keyword>
<feature type="chain" id="PRO_5037161228" description="Kazal-like domain-containing protein" evidence="1">
    <location>
        <begin position="26"/>
        <end position="151"/>
    </location>
</feature>
<name>A0A916SMG8_9HYPH</name>
<dbReference type="Pfam" id="PF07648">
    <property type="entry name" value="Kazal_2"/>
    <property type="match status" value="2"/>
</dbReference>
<evidence type="ECO:0000256" key="1">
    <source>
        <dbReference type="SAM" id="SignalP"/>
    </source>
</evidence>
<evidence type="ECO:0000313" key="3">
    <source>
        <dbReference type="EMBL" id="GGB04695.1"/>
    </source>
</evidence>
<dbReference type="PANTHER" id="PTHR21131:SF0">
    <property type="entry name" value="GEO10195P1-RELATED"/>
    <property type="match status" value="1"/>
</dbReference>
<reference evidence="3" key="2">
    <citation type="submission" date="2020-09" db="EMBL/GenBank/DDBJ databases">
        <authorList>
            <person name="Sun Q."/>
            <person name="Zhou Y."/>
        </authorList>
    </citation>
    <scope>NUCLEOTIDE SEQUENCE</scope>
    <source>
        <strain evidence="3">CGMCC 1.15082</strain>
    </source>
</reference>
<reference evidence="3" key="1">
    <citation type="journal article" date="2014" name="Int. J. Syst. Evol. Microbiol.">
        <title>Complete genome sequence of Corynebacterium casei LMG S-19264T (=DSM 44701T), isolated from a smear-ripened cheese.</title>
        <authorList>
            <consortium name="US DOE Joint Genome Institute (JGI-PGF)"/>
            <person name="Walter F."/>
            <person name="Albersmeier A."/>
            <person name="Kalinowski J."/>
            <person name="Ruckert C."/>
        </authorList>
    </citation>
    <scope>NUCLEOTIDE SEQUENCE</scope>
    <source>
        <strain evidence="3">CGMCC 1.15082</strain>
    </source>
</reference>
<organism evidence="3 4">
    <name type="scientific">Brucella endophytica</name>
    <dbReference type="NCBI Taxonomy" id="1963359"/>
    <lineage>
        <taxon>Bacteria</taxon>
        <taxon>Pseudomonadati</taxon>
        <taxon>Pseudomonadota</taxon>
        <taxon>Alphaproteobacteria</taxon>
        <taxon>Hyphomicrobiales</taxon>
        <taxon>Brucellaceae</taxon>
        <taxon>Brucella/Ochrobactrum group</taxon>
        <taxon>Brucella</taxon>
    </lineage>
</organism>
<feature type="domain" description="Kazal-like" evidence="2">
    <location>
        <begin position="41"/>
        <end position="78"/>
    </location>
</feature>
<feature type="signal peptide" evidence="1">
    <location>
        <begin position="1"/>
        <end position="25"/>
    </location>
</feature>